<name>A0A2A9DRP2_9CORY</name>
<dbReference type="SUPFAM" id="SSF53335">
    <property type="entry name" value="S-adenosyl-L-methionine-dependent methyltransferases"/>
    <property type="match status" value="1"/>
</dbReference>
<organism evidence="8 9">
    <name type="scientific">Corynebacterium renale</name>
    <dbReference type="NCBI Taxonomy" id="1724"/>
    <lineage>
        <taxon>Bacteria</taxon>
        <taxon>Bacillati</taxon>
        <taxon>Actinomycetota</taxon>
        <taxon>Actinomycetes</taxon>
        <taxon>Mycobacteriales</taxon>
        <taxon>Corynebacteriaceae</taxon>
        <taxon>Corynebacterium</taxon>
    </lineage>
</organism>
<dbReference type="Gene3D" id="3.40.50.150">
    <property type="entry name" value="Vaccinia Virus protein VP39"/>
    <property type="match status" value="1"/>
</dbReference>
<comment type="similarity">
    <text evidence="4">Belongs to the class I-like SAM-binding methyltransferase superfamily. RNA M5U methyltransferase family.</text>
</comment>
<dbReference type="Gene3D" id="2.40.50.140">
    <property type="entry name" value="Nucleic acid-binding proteins"/>
    <property type="match status" value="1"/>
</dbReference>
<dbReference type="Gene3D" id="2.40.50.1070">
    <property type="match status" value="1"/>
</dbReference>
<feature type="binding site" evidence="4">
    <location>
        <position position="332"/>
    </location>
    <ligand>
        <name>S-adenosyl-L-methionine</name>
        <dbReference type="ChEBI" id="CHEBI:59789"/>
    </ligand>
</feature>
<accession>A0A2A9DRP2</accession>
<dbReference type="InterPro" id="IPR030390">
    <property type="entry name" value="MeTrfase_TrmA_AS"/>
</dbReference>
<evidence type="ECO:0000256" key="1">
    <source>
        <dbReference type="ARBA" id="ARBA00022603"/>
    </source>
</evidence>
<evidence type="ECO:0000313" key="8">
    <source>
        <dbReference type="EMBL" id="PFG28590.1"/>
    </source>
</evidence>
<dbReference type="PROSITE" id="PS50926">
    <property type="entry name" value="TRAM"/>
    <property type="match status" value="1"/>
</dbReference>
<dbReference type="InterPro" id="IPR010280">
    <property type="entry name" value="U5_MeTrfase_fam"/>
</dbReference>
<feature type="binding site" evidence="4">
    <location>
        <position position="304"/>
    </location>
    <ligand>
        <name>S-adenosyl-L-methionine</name>
        <dbReference type="ChEBI" id="CHEBI:59789"/>
    </ligand>
</feature>
<evidence type="ECO:0000256" key="3">
    <source>
        <dbReference type="ARBA" id="ARBA00022691"/>
    </source>
</evidence>
<dbReference type="SUPFAM" id="SSF50249">
    <property type="entry name" value="Nucleic acid-binding proteins"/>
    <property type="match status" value="1"/>
</dbReference>
<evidence type="ECO:0000259" key="7">
    <source>
        <dbReference type="PROSITE" id="PS50926"/>
    </source>
</evidence>
<comment type="caution">
    <text evidence="8">The sequence shown here is derived from an EMBL/GenBank/DDBJ whole genome shotgun (WGS) entry which is preliminary data.</text>
</comment>
<feature type="compositionally biased region" description="Polar residues" evidence="6">
    <location>
        <begin position="1"/>
        <end position="29"/>
    </location>
</feature>
<dbReference type="InterPro" id="IPR002792">
    <property type="entry name" value="TRAM_dom"/>
</dbReference>
<evidence type="ECO:0000256" key="4">
    <source>
        <dbReference type="PROSITE-ProRule" id="PRU01024"/>
    </source>
</evidence>
<dbReference type="PANTHER" id="PTHR11061">
    <property type="entry name" value="RNA M5U METHYLTRANSFERASE"/>
    <property type="match status" value="1"/>
</dbReference>
<dbReference type="GO" id="GO:0070475">
    <property type="term" value="P:rRNA base methylation"/>
    <property type="evidence" value="ECO:0007669"/>
    <property type="project" value="TreeGrafter"/>
</dbReference>
<sequence>MTDNTGTQHAHASTTEQGDGSGRESSGLPSTPDVKKGDKRTVQILRMAVGGDGIANIDGRITFVAGGIPGDEVEIDITQVKKRFARGTVSRVIQASAFRVQSRCEAAAAGAGCCDFHEMSPADEADIKSHTAQQEIEKLSGLDNLAYMQTVALQPDRGWRTRVRLGVDKQGRAGFRAVRGNTIVPVQCSQVVPGLLDGIVGENARTFTPGSEIIAALDSLGNRSVIEAKKTGRGRRVEHVEDIIEGDGYATEIVSDVEFRFPATAFWQAHIAAPEFYTRVIEQWLSEKWRPTKAVKKAIGWDLYGGVGLFVPPMHRAVAAHEIAAAEVYSVDYSEATVAAYAGETAMHSIPEDQRSDFVAYRKHGRVEAIVGQLPTPDFVVIDPPRTGAGDEVIEAVAEAQPKLVIHFGCDVATFARDLKAWDTAGYTMVDGLVVDAFPGTHHTEIIAAFMPTKLAADNAATA</sequence>
<gene>
    <name evidence="8" type="ORF">ATK06_1702</name>
</gene>
<keyword evidence="3 4" id="KW-0949">S-adenosyl-L-methionine</keyword>
<dbReference type="InterPro" id="IPR029063">
    <property type="entry name" value="SAM-dependent_MTases_sf"/>
</dbReference>
<dbReference type="AlphaFoldDB" id="A0A2A9DRP2"/>
<reference evidence="8 9" key="1">
    <citation type="submission" date="2017-10" db="EMBL/GenBank/DDBJ databases">
        <title>Sequencing the genomes of 1000 actinobacteria strains.</title>
        <authorList>
            <person name="Klenk H.-P."/>
        </authorList>
    </citation>
    <scope>NUCLEOTIDE SEQUENCE [LARGE SCALE GENOMIC DNA]</scope>
    <source>
        <strain evidence="8 9">DSM 20688</strain>
    </source>
</reference>
<evidence type="ECO:0000256" key="6">
    <source>
        <dbReference type="SAM" id="MobiDB-lite"/>
    </source>
</evidence>
<feature type="domain" description="TRAM" evidence="7">
    <location>
        <begin position="33"/>
        <end position="91"/>
    </location>
</feature>
<feature type="active site" evidence="5">
    <location>
        <position position="410"/>
    </location>
</feature>
<protein>
    <submittedName>
        <fullName evidence="8">tRNA/tmRNA/rRNA uracil-C5-methylase (TrmA/RlmC/RlmD family)</fullName>
    </submittedName>
</protein>
<dbReference type="Pfam" id="PF01938">
    <property type="entry name" value="TRAM"/>
    <property type="match status" value="1"/>
</dbReference>
<feature type="active site" description="Nucleophile" evidence="4">
    <location>
        <position position="410"/>
    </location>
</feature>
<dbReference type="InterPro" id="IPR012340">
    <property type="entry name" value="NA-bd_OB-fold"/>
</dbReference>
<evidence type="ECO:0000313" key="9">
    <source>
        <dbReference type="Proteomes" id="UP000221653"/>
    </source>
</evidence>
<dbReference type="EMBL" id="PDJF01000001">
    <property type="protein sequence ID" value="PFG28590.1"/>
    <property type="molecule type" value="Genomic_DNA"/>
</dbReference>
<feature type="region of interest" description="Disordered" evidence="6">
    <location>
        <begin position="1"/>
        <end position="39"/>
    </location>
</feature>
<dbReference type="PANTHER" id="PTHR11061:SF30">
    <property type="entry name" value="TRNA (URACIL(54)-C(5))-METHYLTRANSFERASE"/>
    <property type="match status" value="1"/>
</dbReference>
<proteinExistence type="inferred from homology"/>
<keyword evidence="1 4" id="KW-0489">Methyltransferase</keyword>
<evidence type="ECO:0000256" key="5">
    <source>
        <dbReference type="PROSITE-ProRule" id="PRU10015"/>
    </source>
</evidence>
<keyword evidence="9" id="KW-1185">Reference proteome</keyword>
<dbReference type="GO" id="GO:0070041">
    <property type="term" value="F:rRNA (uridine-C5-)-methyltransferase activity"/>
    <property type="evidence" value="ECO:0007669"/>
    <property type="project" value="TreeGrafter"/>
</dbReference>
<dbReference type="PROSITE" id="PS01230">
    <property type="entry name" value="TRMA_1"/>
    <property type="match status" value="1"/>
</dbReference>
<dbReference type="Proteomes" id="UP000221653">
    <property type="component" value="Unassembled WGS sequence"/>
</dbReference>
<dbReference type="PROSITE" id="PS51687">
    <property type="entry name" value="SAM_MT_RNA_M5U"/>
    <property type="match status" value="1"/>
</dbReference>
<dbReference type="OrthoDB" id="9804590at2"/>
<keyword evidence="2 4" id="KW-0808">Transferase</keyword>
<feature type="binding site" evidence="4">
    <location>
        <position position="268"/>
    </location>
    <ligand>
        <name>S-adenosyl-L-methionine</name>
        <dbReference type="ChEBI" id="CHEBI:59789"/>
    </ligand>
</feature>
<evidence type="ECO:0000256" key="2">
    <source>
        <dbReference type="ARBA" id="ARBA00022679"/>
    </source>
</evidence>
<feature type="binding site" evidence="4">
    <location>
        <position position="383"/>
    </location>
    <ligand>
        <name>S-adenosyl-L-methionine</name>
        <dbReference type="ChEBI" id="CHEBI:59789"/>
    </ligand>
</feature>
<dbReference type="STRING" id="1724.GCA_001044175_00984"/>